<evidence type="ECO:0000313" key="2">
    <source>
        <dbReference type="EMBL" id="CAG8821940.1"/>
    </source>
</evidence>
<feature type="compositionally biased region" description="Basic and acidic residues" evidence="1">
    <location>
        <begin position="1"/>
        <end position="13"/>
    </location>
</feature>
<protein>
    <submittedName>
        <fullName evidence="2">34236_t:CDS:1</fullName>
    </submittedName>
</protein>
<evidence type="ECO:0000256" key="1">
    <source>
        <dbReference type="SAM" id="MobiDB-lite"/>
    </source>
</evidence>
<dbReference type="EMBL" id="CAJVQB010034989">
    <property type="protein sequence ID" value="CAG8821940.1"/>
    <property type="molecule type" value="Genomic_DNA"/>
</dbReference>
<reference evidence="2 3" key="1">
    <citation type="submission" date="2021-06" db="EMBL/GenBank/DDBJ databases">
        <authorList>
            <person name="Kallberg Y."/>
            <person name="Tangrot J."/>
            <person name="Rosling A."/>
        </authorList>
    </citation>
    <scope>NUCLEOTIDE SEQUENCE [LARGE SCALE GENOMIC DNA]</scope>
    <source>
        <strain evidence="2 3">120-4 pot B 10/14</strain>
    </source>
</reference>
<feature type="non-terminal residue" evidence="2">
    <location>
        <position position="63"/>
    </location>
</feature>
<feature type="region of interest" description="Disordered" evidence="1">
    <location>
        <begin position="1"/>
        <end position="22"/>
    </location>
</feature>
<dbReference type="Proteomes" id="UP000789901">
    <property type="component" value="Unassembled WGS sequence"/>
</dbReference>
<comment type="caution">
    <text evidence="2">The sequence shown here is derived from an EMBL/GenBank/DDBJ whole genome shotgun (WGS) entry which is preliminary data.</text>
</comment>
<name>A0ABN7W8M8_GIGMA</name>
<keyword evidence="3" id="KW-1185">Reference proteome</keyword>
<organism evidence="2 3">
    <name type="scientific">Gigaspora margarita</name>
    <dbReference type="NCBI Taxonomy" id="4874"/>
    <lineage>
        <taxon>Eukaryota</taxon>
        <taxon>Fungi</taxon>
        <taxon>Fungi incertae sedis</taxon>
        <taxon>Mucoromycota</taxon>
        <taxon>Glomeromycotina</taxon>
        <taxon>Glomeromycetes</taxon>
        <taxon>Diversisporales</taxon>
        <taxon>Gigasporaceae</taxon>
        <taxon>Gigaspora</taxon>
    </lineage>
</organism>
<evidence type="ECO:0000313" key="3">
    <source>
        <dbReference type="Proteomes" id="UP000789901"/>
    </source>
</evidence>
<sequence>MYRYKEKVYDPPRRTRGRPGLQTECKETKVVELLLLLEDPSGTNEQSGVRIPSVRFPILAILD</sequence>
<accession>A0ABN7W8M8</accession>
<proteinExistence type="predicted"/>
<gene>
    <name evidence="2" type="ORF">GMARGA_LOCUS27954</name>
</gene>